<sequence>MTKEQGTSRFWELAEQAKLLQEEIRLLLPSLAEARRKYSRSKSDVDRIELERIQNFAGELLATNNAVGRELEQASGLSEEILRAIETQNLPGDGENRLLRGDLIEQRVAVTGIVETHLAEAIDAVTRLVPSGWLQHDSEISHRIDRLIDGSDCLSLVKGLRSDSEFPHLHRLRQMIRVSKDYQDEELAYDHFAGATVVPQLVQLGTRLKNLNDVGGDVSLRVRRLWEGATESTDANVFELLVAAGCAEYGRKVEFLPETHERSPDIRCHDPYPMVIECKRKRVLSNYEIDEEASMRRLFSQLEIESNKRGLYGRFDLHLKVESNAIPSNDIVAGLISQRLAPHPDRPLDYPWGSVAYHQLPYRMSLPEVTRLYSPNMLKAAFGWNSDLPEWDGIVCRVDNGREASVGEIRRPIALAWSNVADAAVKKRAWSPLDLFGDAMGQIPPGEFGIIYLAYHEGAREEIANRRIQNFLDRMPEWEHSASIRVPISFLVRLYPRPLDHGSPDLIESTLRLCSDIYGEPALFEDFPNTIFTRAPQKVN</sequence>
<protein>
    <submittedName>
        <fullName evidence="1">Uncharacterized protein</fullName>
    </submittedName>
</protein>
<accession>A0A5J6ME65</accession>
<dbReference type="OrthoDB" id="7462971at2"/>
<dbReference type="AlphaFoldDB" id="A0A5J6ME65"/>
<proteinExistence type="predicted"/>
<evidence type="ECO:0000313" key="1">
    <source>
        <dbReference type="EMBL" id="QEX15431.1"/>
    </source>
</evidence>
<dbReference type="Proteomes" id="UP000326202">
    <property type="component" value="Chromosome"/>
</dbReference>
<dbReference type="RefSeq" id="WP_151175883.1">
    <property type="nucleotide sequence ID" value="NZ_CP042906.1"/>
</dbReference>
<name>A0A5J6ME65_9PROT</name>
<gene>
    <name evidence="1" type="ORF">FRZ44_07150</name>
</gene>
<dbReference type="EMBL" id="CP042906">
    <property type="protein sequence ID" value="QEX15431.1"/>
    <property type="molecule type" value="Genomic_DNA"/>
</dbReference>
<organism evidence="1 2">
    <name type="scientific">Hypericibacter terrae</name>
    <dbReference type="NCBI Taxonomy" id="2602015"/>
    <lineage>
        <taxon>Bacteria</taxon>
        <taxon>Pseudomonadati</taxon>
        <taxon>Pseudomonadota</taxon>
        <taxon>Alphaproteobacteria</taxon>
        <taxon>Rhodospirillales</taxon>
        <taxon>Dongiaceae</taxon>
        <taxon>Hypericibacter</taxon>
    </lineage>
</organism>
<reference evidence="1 2" key="1">
    <citation type="submission" date="2019-08" db="EMBL/GenBank/DDBJ databases">
        <title>Hyperibacter terrae gen. nov., sp. nov. and Hyperibacter viscosus sp. nov., two new members in the family Rhodospirillaceae isolated from the rhizosphere of Hypericum perforatum.</title>
        <authorList>
            <person name="Noviana Z."/>
        </authorList>
    </citation>
    <scope>NUCLEOTIDE SEQUENCE [LARGE SCALE GENOMIC DNA]</scope>
    <source>
        <strain evidence="1 2">R5913</strain>
    </source>
</reference>
<dbReference type="KEGG" id="htq:FRZ44_07150"/>
<evidence type="ECO:0000313" key="2">
    <source>
        <dbReference type="Proteomes" id="UP000326202"/>
    </source>
</evidence>
<keyword evidence="2" id="KW-1185">Reference proteome</keyword>